<evidence type="ECO:0000256" key="1">
    <source>
        <dbReference type="ARBA" id="ARBA00022857"/>
    </source>
</evidence>
<dbReference type="PANTHER" id="PTHR43103">
    <property type="entry name" value="NUCLEOSIDE-DIPHOSPHATE-SUGAR EPIMERASE"/>
    <property type="match status" value="1"/>
</dbReference>
<dbReference type="CDD" id="cd08946">
    <property type="entry name" value="SDR_e"/>
    <property type="match status" value="1"/>
</dbReference>
<dbReference type="SUPFAM" id="SSF51735">
    <property type="entry name" value="NAD(P)-binding Rossmann-fold domains"/>
    <property type="match status" value="1"/>
</dbReference>
<evidence type="ECO:0000256" key="2">
    <source>
        <dbReference type="ARBA" id="ARBA00023277"/>
    </source>
</evidence>
<dbReference type="Pfam" id="PF01370">
    <property type="entry name" value="Epimerase"/>
    <property type="match status" value="1"/>
</dbReference>
<dbReference type="EMBL" id="AP024145">
    <property type="protein sequence ID" value="BCM86237.1"/>
    <property type="molecule type" value="Genomic_DNA"/>
</dbReference>
<dbReference type="RefSeq" id="WP_207179240.1">
    <property type="nucleotide sequence ID" value="NZ_AP024145.1"/>
</dbReference>
<dbReference type="AlphaFoldDB" id="A0A8H9C7G6"/>
<feature type="domain" description="NAD-dependent epimerase/dehydratase" evidence="3">
    <location>
        <begin position="4"/>
        <end position="242"/>
    </location>
</feature>
<accession>A0A8H9C7G6</accession>
<dbReference type="InterPro" id="IPR001509">
    <property type="entry name" value="Epimerase_deHydtase"/>
</dbReference>
<dbReference type="KEGG" id="mind:mvi_46980"/>
<proteinExistence type="predicted"/>
<keyword evidence="1" id="KW-0521">NADP</keyword>
<dbReference type="PANTHER" id="PTHR43103:SF3">
    <property type="entry name" value="ADP-L-GLYCERO-D-MANNO-HEPTOSE-6-EPIMERASE"/>
    <property type="match status" value="1"/>
</dbReference>
<gene>
    <name evidence="4" type="ORF">mvi_46980</name>
</gene>
<reference evidence="4" key="1">
    <citation type="submission" date="2020-11" db="EMBL/GenBank/DDBJ databases">
        <title>Complete genome sequence of a novel pathogenic Methylobacterium strain isolated from rice in Vietnam.</title>
        <authorList>
            <person name="Lai K."/>
            <person name="Okazaki S."/>
            <person name="Higashi K."/>
            <person name="Mori H."/>
            <person name="Toyoda A."/>
            <person name="Kurokawa K."/>
        </authorList>
    </citation>
    <scope>NUCLEOTIDE SEQUENCE</scope>
    <source>
        <strain evidence="4">VL1</strain>
    </source>
</reference>
<protein>
    <submittedName>
        <fullName evidence="4">Short-chain dehydrogenase</fullName>
    </submittedName>
</protein>
<keyword evidence="2" id="KW-0119">Carbohydrate metabolism</keyword>
<evidence type="ECO:0000313" key="4">
    <source>
        <dbReference type="EMBL" id="BCM86237.1"/>
    </source>
</evidence>
<evidence type="ECO:0000313" key="5">
    <source>
        <dbReference type="Proteomes" id="UP000663508"/>
    </source>
</evidence>
<dbReference type="InterPro" id="IPR036291">
    <property type="entry name" value="NAD(P)-bd_dom_sf"/>
</dbReference>
<name>A0A8H9C7G6_9HYPH</name>
<sequence>MSTVILGGAGFVGLNLARHLLAGGGSVRILDRSPPPPPLLRALAAPTGRLDVAPGDVTDPAALSSAIRPGTDAVVIAAAVTADAAREAADPAPILAVNLSAMVPILEACRRAGVRRVVNLSSAAAYGTVGAECLSEDLPARPESLYAVTKFASEAVLARLCGHWGLDGVSVRLSAVFGPFERDTGLRDTLSPQAQIWAAVRAGIPALLPRPGLRDWLYAPDAAAAVARIIDAPRLRARLYNVSSPVSWPVLAWGERLGRSRLARPGFVCRLAAPGEAPTIALHGGTDRPPLATDRLRDELGWEAAHGCDASADAFLAWQETQDNVR</sequence>
<organism evidence="4 5">
    <name type="scientific">Methylobacterium indicum</name>
    <dbReference type="NCBI Taxonomy" id="1775910"/>
    <lineage>
        <taxon>Bacteria</taxon>
        <taxon>Pseudomonadati</taxon>
        <taxon>Pseudomonadota</taxon>
        <taxon>Alphaproteobacteria</taxon>
        <taxon>Hyphomicrobiales</taxon>
        <taxon>Methylobacteriaceae</taxon>
        <taxon>Methylobacterium</taxon>
    </lineage>
</organism>
<dbReference type="Gene3D" id="3.40.50.720">
    <property type="entry name" value="NAD(P)-binding Rossmann-like Domain"/>
    <property type="match status" value="1"/>
</dbReference>
<dbReference type="Proteomes" id="UP000663508">
    <property type="component" value="Chromosome"/>
</dbReference>
<evidence type="ECO:0000259" key="3">
    <source>
        <dbReference type="Pfam" id="PF01370"/>
    </source>
</evidence>